<keyword evidence="3" id="KW-0732">Signal</keyword>
<feature type="chain" id="PRO_5022932358" evidence="3">
    <location>
        <begin position="21"/>
        <end position="521"/>
    </location>
</feature>
<sequence>MLATLHATVILLPLVLYVDASPTPTNHTTSSRLHTWIYLGIIVSIGASLALLIFLKNFYTRWRRHALKPSRNALDQSLASHTRYSQHTPGINFPKPCLLSSSIRKIQSSGFVVGLLGSPAWEVNGGLETLKVKTAEIRTYRNGTWQPVHAYSNACTPTTKRSPGSRSIHAGSVTTSKLSTPERENNSSLSQHWHHSITTRLEGAYCHSKPVLSTATCISPSPNDRYNNLVSLEASSPTPLPLERKSHGSWTDIRLASSVSFGTIAFEGKLATDSVSRTIEIGPFASSSLSSKRRKDPASPPAINNLRELHSSPRDNRPPFLRQTSDYRKGSSPPTQSFVQAPMPPSSSEEVAAYLFSEDSYAAAPQIASGSKRSPRLRKDENHYAHLGLGHPLQSHTTGVPSTFANICRDSESPKIQESSFLEGEDPADFDDMISELVRTTSEWDDSLFVNEEFKSLMDHYKPQTPSPKKSHHLPKQAHGDLSHDLFLSYHPPSEIYPPNPYHHENPRLPLCSIPEEDSTS</sequence>
<gene>
    <name evidence="4" type="ORF">FA15DRAFT_670679</name>
</gene>
<keyword evidence="2" id="KW-1133">Transmembrane helix</keyword>
<reference evidence="4 5" key="1">
    <citation type="journal article" date="2019" name="Nat. Ecol. Evol.">
        <title>Megaphylogeny resolves global patterns of mushroom evolution.</title>
        <authorList>
            <person name="Varga T."/>
            <person name="Krizsan K."/>
            <person name="Foldi C."/>
            <person name="Dima B."/>
            <person name="Sanchez-Garcia M."/>
            <person name="Sanchez-Ramirez S."/>
            <person name="Szollosi G.J."/>
            <person name="Szarkandi J.G."/>
            <person name="Papp V."/>
            <person name="Albert L."/>
            <person name="Andreopoulos W."/>
            <person name="Angelini C."/>
            <person name="Antonin V."/>
            <person name="Barry K.W."/>
            <person name="Bougher N.L."/>
            <person name="Buchanan P."/>
            <person name="Buyck B."/>
            <person name="Bense V."/>
            <person name="Catcheside P."/>
            <person name="Chovatia M."/>
            <person name="Cooper J."/>
            <person name="Damon W."/>
            <person name="Desjardin D."/>
            <person name="Finy P."/>
            <person name="Geml J."/>
            <person name="Haridas S."/>
            <person name="Hughes K."/>
            <person name="Justo A."/>
            <person name="Karasinski D."/>
            <person name="Kautmanova I."/>
            <person name="Kiss B."/>
            <person name="Kocsube S."/>
            <person name="Kotiranta H."/>
            <person name="LaButti K.M."/>
            <person name="Lechner B.E."/>
            <person name="Liimatainen K."/>
            <person name="Lipzen A."/>
            <person name="Lukacs Z."/>
            <person name="Mihaltcheva S."/>
            <person name="Morgado L.N."/>
            <person name="Niskanen T."/>
            <person name="Noordeloos M.E."/>
            <person name="Ohm R.A."/>
            <person name="Ortiz-Santana B."/>
            <person name="Ovrebo C."/>
            <person name="Racz N."/>
            <person name="Riley R."/>
            <person name="Savchenko A."/>
            <person name="Shiryaev A."/>
            <person name="Soop K."/>
            <person name="Spirin V."/>
            <person name="Szebenyi C."/>
            <person name="Tomsovsky M."/>
            <person name="Tulloss R.E."/>
            <person name="Uehling J."/>
            <person name="Grigoriev I.V."/>
            <person name="Vagvolgyi C."/>
            <person name="Papp T."/>
            <person name="Martin F.M."/>
            <person name="Miettinen O."/>
            <person name="Hibbett D.S."/>
            <person name="Nagy L.G."/>
        </authorList>
    </citation>
    <scope>NUCLEOTIDE SEQUENCE [LARGE SCALE GENOMIC DNA]</scope>
    <source>
        <strain evidence="4 5">CBS 121175</strain>
    </source>
</reference>
<feature type="region of interest" description="Disordered" evidence="1">
    <location>
        <begin position="460"/>
        <end position="521"/>
    </location>
</feature>
<accession>A0A5C3KRZ7</accession>
<organism evidence="4 5">
    <name type="scientific">Coprinopsis marcescibilis</name>
    <name type="common">Agaric fungus</name>
    <name type="synonym">Psathyrella marcescibilis</name>
    <dbReference type="NCBI Taxonomy" id="230819"/>
    <lineage>
        <taxon>Eukaryota</taxon>
        <taxon>Fungi</taxon>
        <taxon>Dikarya</taxon>
        <taxon>Basidiomycota</taxon>
        <taxon>Agaricomycotina</taxon>
        <taxon>Agaricomycetes</taxon>
        <taxon>Agaricomycetidae</taxon>
        <taxon>Agaricales</taxon>
        <taxon>Agaricineae</taxon>
        <taxon>Psathyrellaceae</taxon>
        <taxon>Coprinopsis</taxon>
    </lineage>
</organism>
<feature type="region of interest" description="Disordered" evidence="1">
    <location>
        <begin position="287"/>
        <end position="345"/>
    </location>
</feature>
<evidence type="ECO:0000313" key="5">
    <source>
        <dbReference type="Proteomes" id="UP000307440"/>
    </source>
</evidence>
<keyword evidence="5" id="KW-1185">Reference proteome</keyword>
<evidence type="ECO:0000313" key="4">
    <source>
        <dbReference type="EMBL" id="TFK23282.1"/>
    </source>
</evidence>
<feature type="transmembrane region" description="Helical" evidence="2">
    <location>
        <begin position="36"/>
        <end position="55"/>
    </location>
</feature>
<dbReference type="AlphaFoldDB" id="A0A5C3KRZ7"/>
<keyword evidence="2" id="KW-0812">Transmembrane</keyword>
<dbReference type="EMBL" id="ML210222">
    <property type="protein sequence ID" value="TFK23282.1"/>
    <property type="molecule type" value="Genomic_DNA"/>
</dbReference>
<dbReference type="Proteomes" id="UP000307440">
    <property type="component" value="Unassembled WGS sequence"/>
</dbReference>
<evidence type="ECO:0000256" key="2">
    <source>
        <dbReference type="SAM" id="Phobius"/>
    </source>
</evidence>
<protein>
    <submittedName>
        <fullName evidence="4">Uncharacterized protein</fullName>
    </submittedName>
</protein>
<name>A0A5C3KRZ7_COPMA</name>
<keyword evidence="2" id="KW-0472">Membrane</keyword>
<feature type="region of interest" description="Disordered" evidence="1">
    <location>
        <begin position="156"/>
        <end position="191"/>
    </location>
</feature>
<dbReference type="OrthoDB" id="2982374at2759"/>
<feature type="signal peptide" evidence="3">
    <location>
        <begin position="1"/>
        <end position="20"/>
    </location>
</feature>
<feature type="compositionally biased region" description="Basic and acidic residues" evidence="1">
    <location>
        <begin position="307"/>
        <end position="317"/>
    </location>
</feature>
<evidence type="ECO:0000256" key="3">
    <source>
        <dbReference type="SAM" id="SignalP"/>
    </source>
</evidence>
<proteinExistence type="predicted"/>
<evidence type="ECO:0000256" key="1">
    <source>
        <dbReference type="SAM" id="MobiDB-lite"/>
    </source>
</evidence>
<feature type="compositionally biased region" description="Polar residues" evidence="1">
    <location>
        <begin position="156"/>
        <end position="165"/>
    </location>
</feature>